<evidence type="ECO:0000313" key="2">
    <source>
        <dbReference type="EMBL" id="WFN23685.1"/>
    </source>
</evidence>
<reference evidence="1" key="2">
    <citation type="journal article" date="2017" name="Genome Announc.">
        <title>High-Quality Draft Genome Sequence of Burkholderia contaminans CH-1, a Gram-Negative Bacterium That Metabolizes 2-Azahypoxanthine, a Plant Growth-Regulating Compound.</title>
        <authorList>
            <person name="Choi J.-H."/>
            <person name="Sugiura H."/>
            <person name="Moriuchi R."/>
            <person name="Kawagishi H."/>
            <person name="Dohra H."/>
        </authorList>
    </citation>
    <scope>NUCLEOTIDE SEQUENCE</scope>
    <source>
        <strain evidence="1">CH-1</strain>
        <plasmid evidence="1">pBC453</plasmid>
    </source>
</reference>
<reference evidence="2 3" key="3">
    <citation type="submission" date="2021-12" db="EMBL/GenBank/DDBJ databases">
        <title>Genomic and phenotypic characterization of three Burkholderia contaminans isolates recovered from different sources.</title>
        <authorList>
            <person name="Lopez De Volder A."/>
            <person name="Fan Y."/>
            <person name="Nunvar J."/>
            <person name="Herrera T."/>
            <person name="Timp W."/>
            <person name="Degrossi J."/>
        </authorList>
    </citation>
    <scope>NUCLEOTIDE SEQUENCE [LARGE SCALE GENOMIC DNA]</scope>
    <source>
        <strain evidence="2 3">LMG 23361</strain>
        <plasmid evidence="2 3">unnamed1</plasmid>
    </source>
</reference>
<protein>
    <submittedName>
        <fullName evidence="1">Uncharacterized protein</fullName>
    </submittedName>
</protein>
<dbReference type="AlphaFoldDB" id="A0A250LLP4"/>
<proteinExistence type="predicted"/>
<geneLocation type="plasmid" evidence="1">
    <name>pBC453</name>
</geneLocation>
<sequence length="126" mass="14332">MNQTLKALLRYVKAAGSDTTWIALREHVLGPIYHREMKLVDVLFVVLQAYEQALFEPRFELPGRYTASLDLLLAPIRGSSSLDVVGPLDVQTQYSVEQFYGAMIAKMLSDLRLTRVDWCAEELQRA</sequence>
<dbReference type="EMBL" id="CP090643">
    <property type="protein sequence ID" value="WFN23685.1"/>
    <property type="molecule type" value="Genomic_DNA"/>
</dbReference>
<dbReference type="EMBL" id="AP018360">
    <property type="protein sequence ID" value="BBA45440.1"/>
    <property type="molecule type" value="Genomic_DNA"/>
</dbReference>
<keyword evidence="1" id="KW-0614">Plasmid</keyword>
<evidence type="ECO:0000313" key="3">
    <source>
        <dbReference type="Proteomes" id="UP001220209"/>
    </source>
</evidence>
<accession>A0A250LLP4</accession>
<dbReference type="Proteomes" id="UP001220209">
    <property type="component" value="Plasmid unnamed1"/>
</dbReference>
<gene>
    <name evidence="1" type="ORF">BCCH1_79510</name>
    <name evidence="2" type="ORF">LXE91_39820</name>
</gene>
<dbReference type="OrthoDB" id="9020332at2"/>
<evidence type="ECO:0000313" key="1">
    <source>
        <dbReference type="EMBL" id="BBA45440.1"/>
    </source>
</evidence>
<dbReference type="RefSeq" id="WP_046543759.1">
    <property type="nucleotide sequence ID" value="NZ_AP018360.1"/>
</dbReference>
<geneLocation type="plasmid" evidence="2 3">
    <name>unnamed1</name>
</geneLocation>
<name>A0A250LLP4_9BURK</name>
<organism evidence="1">
    <name type="scientific">Burkholderia contaminans</name>
    <dbReference type="NCBI Taxonomy" id="488447"/>
    <lineage>
        <taxon>Bacteria</taxon>
        <taxon>Pseudomonadati</taxon>
        <taxon>Pseudomonadota</taxon>
        <taxon>Betaproteobacteria</taxon>
        <taxon>Burkholderiales</taxon>
        <taxon>Burkholderiaceae</taxon>
        <taxon>Burkholderia</taxon>
        <taxon>Burkholderia cepacia complex</taxon>
    </lineage>
</organism>
<reference evidence="1" key="1">
    <citation type="journal article" date="2016" name="Biosci. Biotechnol. Biochem.">
        <title>Bioconversion of AHX to AOH by resting cells of Burkholderia contaminans CH-1.</title>
        <authorList>
            <person name="Choi J.H."/>
            <person name="Kikuchi A."/>
            <person name="Pumkaeo P."/>
            <person name="Hirai H."/>
            <person name="Tokuyama S."/>
            <person name="Kawagishi H."/>
        </authorList>
    </citation>
    <scope>NUCLEOTIDE SEQUENCE</scope>
    <source>
        <strain evidence="1">CH-1</strain>
        <plasmid evidence="1">pBC453</plasmid>
    </source>
</reference>